<dbReference type="EMBL" id="KQ980555">
    <property type="protein sequence ID" value="KYN15556.1"/>
    <property type="molecule type" value="Genomic_DNA"/>
</dbReference>
<evidence type="ECO:0008006" key="4">
    <source>
        <dbReference type="Google" id="ProtNLM"/>
    </source>
</evidence>
<keyword evidence="1" id="KW-1133">Transmembrane helix</keyword>
<evidence type="ECO:0000313" key="3">
    <source>
        <dbReference type="Proteomes" id="UP000078492"/>
    </source>
</evidence>
<feature type="transmembrane region" description="Helical" evidence="1">
    <location>
        <begin position="38"/>
        <end position="57"/>
    </location>
</feature>
<name>A0A151J1A0_9HYME</name>
<evidence type="ECO:0000256" key="1">
    <source>
        <dbReference type="SAM" id="Phobius"/>
    </source>
</evidence>
<feature type="transmembrane region" description="Helical" evidence="1">
    <location>
        <begin position="123"/>
        <end position="141"/>
    </location>
</feature>
<gene>
    <name evidence="2" type="ORF">ALC57_12209</name>
</gene>
<organism evidence="2 3">
    <name type="scientific">Trachymyrmex cornetzi</name>
    <dbReference type="NCBI Taxonomy" id="471704"/>
    <lineage>
        <taxon>Eukaryota</taxon>
        <taxon>Metazoa</taxon>
        <taxon>Ecdysozoa</taxon>
        <taxon>Arthropoda</taxon>
        <taxon>Hexapoda</taxon>
        <taxon>Insecta</taxon>
        <taxon>Pterygota</taxon>
        <taxon>Neoptera</taxon>
        <taxon>Endopterygota</taxon>
        <taxon>Hymenoptera</taxon>
        <taxon>Apocrita</taxon>
        <taxon>Aculeata</taxon>
        <taxon>Formicoidea</taxon>
        <taxon>Formicidae</taxon>
        <taxon>Myrmicinae</taxon>
        <taxon>Trachymyrmex</taxon>
    </lineage>
</organism>
<feature type="transmembrane region" description="Helical" evidence="1">
    <location>
        <begin position="69"/>
        <end position="91"/>
    </location>
</feature>
<feature type="transmembrane region" description="Helical" evidence="1">
    <location>
        <begin position="12"/>
        <end position="31"/>
    </location>
</feature>
<keyword evidence="3" id="KW-1185">Reference proteome</keyword>
<feature type="transmembrane region" description="Helical" evidence="1">
    <location>
        <begin position="161"/>
        <end position="184"/>
    </location>
</feature>
<keyword evidence="1" id="KW-0472">Membrane</keyword>
<keyword evidence="1" id="KW-0812">Transmembrane</keyword>
<protein>
    <recommendedName>
        <fullName evidence="4">Gustatory receptor</fullName>
    </recommendedName>
</protein>
<accession>A0A151J1A0</accession>
<dbReference type="Proteomes" id="UP000078492">
    <property type="component" value="Unassembled WGS sequence"/>
</dbReference>
<dbReference type="AlphaFoldDB" id="A0A151J1A0"/>
<reference evidence="2 3" key="1">
    <citation type="submission" date="2015-09" db="EMBL/GenBank/DDBJ databases">
        <title>Trachymyrmex cornetzi WGS genome.</title>
        <authorList>
            <person name="Nygaard S."/>
            <person name="Hu H."/>
            <person name="Boomsma J."/>
            <person name="Zhang G."/>
        </authorList>
    </citation>
    <scope>NUCLEOTIDE SEQUENCE [LARGE SCALE GENOMIC DNA]</scope>
    <source>
        <strain evidence="2">Tcor2-1</strain>
        <tissue evidence="2">Whole body</tissue>
    </source>
</reference>
<proteinExistence type="predicted"/>
<sequence>MLADSETMMLERALAPLMTIGAFCNLVMFEYRLGQSRMYISCLYGLAKWSLLIYFYYYPSYIVNFRIKIIFISDIITLLIIISIPISFCHFKELKICLRELAIIDHTLEAFGTPKEYQRLRNWIIRIIIGLIVYVCYIVAYNELLYSFGYDISWGEILNIFLLYYPHNVVVLSALISAAILGLVL</sequence>
<evidence type="ECO:0000313" key="2">
    <source>
        <dbReference type="EMBL" id="KYN15556.1"/>
    </source>
</evidence>